<accession>A0AAD3TEN5</accession>
<organism evidence="1 2">
    <name type="scientific">Nepenthes gracilis</name>
    <name type="common">Slender pitcher plant</name>
    <dbReference type="NCBI Taxonomy" id="150966"/>
    <lineage>
        <taxon>Eukaryota</taxon>
        <taxon>Viridiplantae</taxon>
        <taxon>Streptophyta</taxon>
        <taxon>Embryophyta</taxon>
        <taxon>Tracheophyta</taxon>
        <taxon>Spermatophyta</taxon>
        <taxon>Magnoliopsida</taxon>
        <taxon>eudicotyledons</taxon>
        <taxon>Gunneridae</taxon>
        <taxon>Pentapetalae</taxon>
        <taxon>Caryophyllales</taxon>
        <taxon>Nepenthaceae</taxon>
        <taxon>Nepenthes</taxon>
    </lineage>
</organism>
<gene>
    <name evidence="1" type="ORF">Nepgr_029661</name>
</gene>
<evidence type="ECO:0000313" key="2">
    <source>
        <dbReference type="Proteomes" id="UP001279734"/>
    </source>
</evidence>
<name>A0AAD3TEN5_NEPGR</name>
<sequence>MVGVNVARGVVLLSEVILIQSSTIFSLVDVVRGDVLFYDGVNGRQHNQLAFLSCGLVLPQRVSVAHGDPLVVRLLSASGRFKFVAPFDRSSLAVSSFMICGRSGFCFFCMFSSVNFPRSHDLVHEGARGCPSVCVLPLSRQNTWS</sequence>
<protein>
    <submittedName>
        <fullName evidence="1">Uncharacterized protein</fullName>
    </submittedName>
</protein>
<dbReference type="AlphaFoldDB" id="A0AAD3TEN5"/>
<evidence type="ECO:0000313" key="1">
    <source>
        <dbReference type="EMBL" id="GMH27818.1"/>
    </source>
</evidence>
<dbReference type="EMBL" id="BSYO01000033">
    <property type="protein sequence ID" value="GMH27818.1"/>
    <property type="molecule type" value="Genomic_DNA"/>
</dbReference>
<dbReference type="Proteomes" id="UP001279734">
    <property type="component" value="Unassembled WGS sequence"/>
</dbReference>
<proteinExistence type="predicted"/>
<reference evidence="1" key="1">
    <citation type="submission" date="2023-05" db="EMBL/GenBank/DDBJ databases">
        <title>Nepenthes gracilis genome sequencing.</title>
        <authorList>
            <person name="Fukushima K."/>
        </authorList>
    </citation>
    <scope>NUCLEOTIDE SEQUENCE</scope>
    <source>
        <strain evidence="1">SING2019-196</strain>
    </source>
</reference>
<keyword evidence="2" id="KW-1185">Reference proteome</keyword>
<comment type="caution">
    <text evidence="1">The sequence shown here is derived from an EMBL/GenBank/DDBJ whole genome shotgun (WGS) entry which is preliminary data.</text>
</comment>